<evidence type="ECO:0000313" key="1">
    <source>
        <dbReference type="EMBL" id="KAJ4970546.1"/>
    </source>
</evidence>
<accession>A0A9Q0KHR5</accession>
<evidence type="ECO:0000313" key="2">
    <source>
        <dbReference type="Proteomes" id="UP001141806"/>
    </source>
</evidence>
<protein>
    <submittedName>
        <fullName evidence="1">Uncharacterized protein</fullName>
    </submittedName>
</protein>
<dbReference type="OrthoDB" id="677463at2759"/>
<proteinExistence type="predicted"/>
<dbReference type="Proteomes" id="UP001141806">
    <property type="component" value="Unassembled WGS sequence"/>
</dbReference>
<dbReference type="InterPro" id="IPR025659">
    <property type="entry name" value="Tubby-like_C"/>
</dbReference>
<gene>
    <name evidence="1" type="ORF">NE237_003645</name>
</gene>
<organism evidence="1 2">
    <name type="scientific">Protea cynaroides</name>
    <dbReference type="NCBI Taxonomy" id="273540"/>
    <lineage>
        <taxon>Eukaryota</taxon>
        <taxon>Viridiplantae</taxon>
        <taxon>Streptophyta</taxon>
        <taxon>Embryophyta</taxon>
        <taxon>Tracheophyta</taxon>
        <taxon>Spermatophyta</taxon>
        <taxon>Magnoliopsida</taxon>
        <taxon>Proteales</taxon>
        <taxon>Proteaceae</taxon>
        <taxon>Protea</taxon>
    </lineage>
</organism>
<name>A0A9Q0KHR5_9MAGN</name>
<dbReference type="AlphaFoldDB" id="A0A9Q0KHR5"/>
<dbReference type="EMBL" id="JAMYWD010000005">
    <property type="protein sequence ID" value="KAJ4970546.1"/>
    <property type="molecule type" value="Genomic_DNA"/>
</dbReference>
<comment type="caution">
    <text evidence="1">The sequence shown here is derived from an EMBL/GenBank/DDBJ whole genome shotgun (WGS) entry which is preliminary data.</text>
</comment>
<reference evidence="1" key="1">
    <citation type="journal article" date="2023" name="Plant J.">
        <title>The genome of the king protea, Protea cynaroides.</title>
        <authorList>
            <person name="Chang J."/>
            <person name="Duong T.A."/>
            <person name="Schoeman C."/>
            <person name="Ma X."/>
            <person name="Roodt D."/>
            <person name="Barker N."/>
            <person name="Li Z."/>
            <person name="Van de Peer Y."/>
            <person name="Mizrachi E."/>
        </authorList>
    </citation>
    <scope>NUCLEOTIDE SEQUENCE</scope>
    <source>
        <tissue evidence="1">Young leaves</tissue>
    </source>
</reference>
<dbReference type="SUPFAM" id="SSF54518">
    <property type="entry name" value="Tubby C-terminal domain-like"/>
    <property type="match status" value="1"/>
</dbReference>
<keyword evidence="2" id="KW-1185">Reference proteome</keyword>
<sequence length="133" mass="14958">MPSLLNDEIVLIDASGKCFLTKPIFIVRRSSIIGRLSMTVEWYGNSGEEYQNEGSFPQRCCRFYDMSSPNESKDPPGFDAAFAMVLVLVLDQINGRRKVGLFREPWDIVETDLKAIQKTDLIKAIGSFFSTPA</sequence>